<protein>
    <submittedName>
        <fullName evidence="10">ATP-binding cassette, subfamily B</fullName>
    </submittedName>
</protein>
<name>A0A1M4YDF8_9THEO</name>
<feature type="domain" description="ABC transmembrane type-1" evidence="9">
    <location>
        <begin position="33"/>
        <end position="304"/>
    </location>
</feature>
<gene>
    <name evidence="10" type="ORF">SAMN02746089_01205</name>
</gene>
<keyword evidence="6 7" id="KW-0472">Membrane</keyword>
<evidence type="ECO:0000256" key="5">
    <source>
        <dbReference type="ARBA" id="ARBA00022989"/>
    </source>
</evidence>
<dbReference type="PANTHER" id="PTHR43394:SF1">
    <property type="entry name" value="ATP-BINDING CASSETTE SUB-FAMILY B MEMBER 10, MITOCHONDRIAL"/>
    <property type="match status" value="1"/>
</dbReference>
<evidence type="ECO:0000256" key="7">
    <source>
        <dbReference type="SAM" id="Phobius"/>
    </source>
</evidence>
<dbReference type="Proteomes" id="UP000184088">
    <property type="component" value="Unassembled WGS sequence"/>
</dbReference>
<dbReference type="InterPro" id="IPR017871">
    <property type="entry name" value="ABC_transporter-like_CS"/>
</dbReference>
<evidence type="ECO:0000256" key="6">
    <source>
        <dbReference type="ARBA" id="ARBA00023136"/>
    </source>
</evidence>
<proteinExistence type="predicted"/>
<dbReference type="EMBL" id="FQVH01000010">
    <property type="protein sequence ID" value="SHF03864.1"/>
    <property type="molecule type" value="Genomic_DNA"/>
</dbReference>
<evidence type="ECO:0000313" key="11">
    <source>
        <dbReference type="Proteomes" id="UP000184088"/>
    </source>
</evidence>
<keyword evidence="11" id="KW-1185">Reference proteome</keyword>
<evidence type="ECO:0000259" key="8">
    <source>
        <dbReference type="PROSITE" id="PS50893"/>
    </source>
</evidence>
<sequence length="598" mass="67556">MIIEKRKYGVFDIIRIPLKCAPVLGIVVGLEILLAGIVPTVQVVVTANFIDTAISIVKEKTKMGAIYPSLIAVVALIAYSWISNALAKFAQVRLEIAIRETFRTAITEKRAKLAYKHVENHDTWDLISRISKTPEQQIKNAYIDFMYMISICLRIVGILGLLITHVLWAALLIFIVSVPLLSLAIKSGKANYEVNREVTKYTRKYEYLAEILTGREAVDERTLFGYGKKLSDIWYDQYETARKITYKTSKKWFIKMKTGSIITAFVSVIIILVLLNPVLTGAISPGMFMSLVNAVFGLVQMMSWSFTYSMDQLAKNVEYLKDLTKFATLEETLGANDKPVVTPPEFRSLEFKNVRFKYPGTDNYILDGISFRIEANRHYAFVGINGAGKTTIIKLITGLYNDFEGDIYINDKSIREYSQSQLKALYSIVYQDFAKYYITLKDNIGVGNINRIYDENIQADIHNVIDRVGLSQLVKKLPKGIDTPLGKIKEGGVDVSGGEWQRIAMARALMKPAPLLILDEPTAALDPISESRLYEEFGQISRDKTTIFISHRLGSTKLADEILVIGDGRVLERGTHRQLMELGGVYAKMYESQRSWYE</sequence>
<feature type="transmembrane region" description="Helical" evidence="7">
    <location>
        <begin position="252"/>
        <end position="275"/>
    </location>
</feature>
<keyword evidence="4 10" id="KW-0067">ATP-binding</keyword>
<dbReference type="SMART" id="SM00382">
    <property type="entry name" value="AAA"/>
    <property type="match status" value="1"/>
</dbReference>
<dbReference type="GO" id="GO:0016887">
    <property type="term" value="F:ATP hydrolysis activity"/>
    <property type="evidence" value="ECO:0007669"/>
    <property type="project" value="InterPro"/>
</dbReference>
<dbReference type="Pfam" id="PF00005">
    <property type="entry name" value="ABC_tran"/>
    <property type="match status" value="1"/>
</dbReference>
<keyword evidence="3" id="KW-0547">Nucleotide-binding</keyword>
<dbReference type="Gene3D" id="1.20.1560.10">
    <property type="entry name" value="ABC transporter type 1, transmembrane domain"/>
    <property type="match status" value="1"/>
</dbReference>
<dbReference type="InterPro" id="IPR003439">
    <property type="entry name" value="ABC_transporter-like_ATP-bd"/>
</dbReference>
<dbReference type="AlphaFoldDB" id="A0A1M4YDF8"/>
<accession>A0A1M4YDF8</accession>
<dbReference type="Gene3D" id="3.40.50.300">
    <property type="entry name" value="P-loop containing nucleotide triphosphate hydrolases"/>
    <property type="match status" value="1"/>
</dbReference>
<dbReference type="SUPFAM" id="SSF52540">
    <property type="entry name" value="P-loop containing nucleoside triphosphate hydrolases"/>
    <property type="match status" value="1"/>
</dbReference>
<dbReference type="InterPro" id="IPR039421">
    <property type="entry name" value="Type_1_exporter"/>
</dbReference>
<feature type="transmembrane region" description="Helical" evidence="7">
    <location>
        <begin position="21"/>
        <end position="45"/>
    </location>
</feature>
<dbReference type="GO" id="GO:0005886">
    <property type="term" value="C:plasma membrane"/>
    <property type="evidence" value="ECO:0007669"/>
    <property type="project" value="UniProtKB-SubCell"/>
</dbReference>
<keyword evidence="5 7" id="KW-1133">Transmembrane helix</keyword>
<dbReference type="PROSITE" id="PS50893">
    <property type="entry name" value="ABC_TRANSPORTER_2"/>
    <property type="match status" value="1"/>
</dbReference>
<feature type="domain" description="ABC transporter" evidence="8">
    <location>
        <begin position="349"/>
        <end position="592"/>
    </location>
</feature>
<dbReference type="SUPFAM" id="SSF90123">
    <property type="entry name" value="ABC transporter transmembrane region"/>
    <property type="match status" value="1"/>
</dbReference>
<dbReference type="STRING" id="1121256.SAMN02746089_01205"/>
<evidence type="ECO:0000256" key="3">
    <source>
        <dbReference type="ARBA" id="ARBA00022741"/>
    </source>
</evidence>
<dbReference type="InterPro" id="IPR027417">
    <property type="entry name" value="P-loop_NTPase"/>
</dbReference>
<dbReference type="PROSITE" id="PS50929">
    <property type="entry name" value="ABC_TM1F"/>
    <property type="match status" value="1"/>
</dbReference>
<feature type="transmembrane region" description="Helical" evidence="7">
    <location>
        <begin position="65"/>
        <end position="87"/>
    </location>
</feature>
<dbReference type="PROSITE" id="PS00211">
    <property type="entry name" value="ABC_TRANSPORTER_1"/>
    <property type="match status" value="1"/>
</dbReference>
<feature type="transmembrane region" description="Helical" evidence="7">
    <location>
        <begin position="141"/>
        <end position="160"/>
    </location>
</feature>
<feature type="transmembrane region" description="Helical" evidence="7">
    <location>
        <begin position="166"/>
        <end position="185"/>
    </location>
</feature>
<evidence type="ECO:0000259" key="9">
    <source>
        <dbReference type="PROSITE" id="PS50929"/>
    </source>
</evidence>
<dbReference type="InterPro" id="IPR003593">
    <property type="entry name" value="AAA+_ATPase"/>
</dbReference>
<keyword evidence="2 7" id="KW-0812">Transmembrane</keyword>
<comment type="subcellular location">
    <subcellularLocation>
        <location evidence="1">Cell membrane</location>
        <topology evidence="1">Multi-pass membrane protein</topology>
    </subcellularLocation>
</comment>
<dbReference type="GO" id="GO:0005524">
    <property type="term" value="F:ATP binding"/>
    <property type="evidence" value="ECO:0007669"/>
    <property type="project" value="UniProtKB-KW"/>
</dbReference>
<dbReference type="Pfam" id="PF00664">
    <property type="entry name" value="ABC_membrane"/>
    <property type="match status" value="1"/>
</dbReference>
<dbReference type="InterPro" id="IPR011527">
    <property type="entry name" value="ABC1_TM_dom"/>
</dbReference>
<dbReference type="PANTHER" id="PTHR43394">
    <property type="entry name" value="ATP-DEPENDENT PERMEASE MDL1, MITOCHONDRIAL"/>
    <property type="match status" value="1"/>
</dbReference>
<evidence type="ECO:0000256" key="1">
    <source>
        <dbReference type="ARBA" id="ARBA00004651"/>
    </source>
</evidence>
<dbReference type="GO" id="GO:0015421">
    <property type="term" value="F:ABC-type oligopeptide transporter activity"/>
    <property type="evidence" value="ECO:0007669"/>
    <property type="project" value="TreeGrafter"/>
</dbReference>
<evidence type="ECO:0000256" key="2">
    <source>
        <dbReference type="ARBA" id="ARBA00022692"/>
    </source>
</evidence>
<dbReference type="RefSeq" id="WP_073342755.1">
    <property type="nucleotide sequence ID" value="NZ_FQVH01000010.1"/>
</dbReference>
<evidence type="ECO:0000313" key="10">
    <source>
        <dbReference type="EMBL" id="SHF03864.1"/>
    </source>
</evidence>
<dbReference type="InterPro" id="IPR036640">
    <property type="entry name" value="ABC1_TM_sf"/>
</dbReference>
<reference evidence="10 11" key="1">
    <citation type="submission" date="2016-11" db="EMBL/GenBank/DDBJ databases">
        <authorList>
            <person name="Jaros S."/>
            <person name="Januszkiewicz K."/>
            <person name="Wedrychowicz H."/>
        </authorList>
    </citation>
    <scope>NUCLEOTIDE SEQUENCE [LARGE SCALE GENOMIC DNA]</scope>
    <source>
        <strain evidence="10 11">DSM 17918</strain>
    </source>
</reference>
<dbReference type="OrthoDB" id="9762517at2"/>
<evidence type="ECO:0000256" key="4">
    <source>
        <dbReference type="ARBA" id="ARBA00022840"/>
    </source>
</evidence>
<organism evidence="10 11">
    <name type="scientific">Caldanaerobius fijiensis DSM 17918</name>
    <dbReference type="NCBI Taxonomy" id="1121256"/>
    <lineage>
        <taxon>Bacteria</taxon>
        <taxon>Bacillati</taxon>
        <taxon>Bacillota</taxon>
        <taxon>Clostridia</taxon>
        <taxon>Thermoanaerobacterales</taxon>
        <taxon>Thermoanaerobacteraceae</taxon>
        <taxon>Caldanaerobius</taxon>
    </lineage>
</organism>